<gene>
    <name evidence="5" type="ORF">BSTOLATCC_MIC14561</name>
</gene>
<dbReference type="InterPro" id="IPR035979">
    <property type="entry name" value="RBD_domain_sf"/>
</dbReference>
<feature type="domain" description="RRM" evidence="4">
    <location>
        <begin position="154"/>
        <end position="245"/>
    </location>
</feature>
<protein>
    <recommendedName>
        <fullName evidence="4">RRM domain-containing protein</fullName>
    </recommendedName>
</protein>
<evidence type="ECO:0000256" key="2">
    <source>
        <dbReference type="ARBA" id="ARBA00022884"/>
    </source>
</evidence>
<organism evidence="5 6">
    <name type="scientific">Blepharisma stoltei</name>
    <dbReference type="NCBI Taxonomy" id="1481888"/>
    <lineage>
        <taxon>Eukaryota</taxon>
        <taxon>Sar</taxon>
        <taxon>Alveolata</taxon>
        <taxon>Ciliophora</taxon>
        <taxon>Postciliodesmatophora</taxon>
        <taxon>Heterotrichea</taxon>
        <taxon>Heterotrichida</taxon>
        <taxon>Blepharismidae</taxon>
        <taxon>Blepharisma</taxon>
    </lineage>
</organism>
<dbReference type="PANTHER" id="PTHR23236:SF119">
    <property type="entry name" value="NUCLEAR RNA-BINDING PROTEIN SART-3"/>
    <property type="match status" value="1"/>
</dbReference>
<dbReference type="InterPro" id="IPR012677">
    <property type="entry name" value="Nucleotide-bd_a/b_plait_sf"/>
</dbReference>
<dbReference type="Proteomes" id="UP001162131">
    <property type="component" value="Unassembled WGS sequence"/>
</dbReference>
<proteinExistence type="predicted"/>
<accession>A0AAU9IJZ6</accession>
<dbReference type="AlphaFoldDB" id="A0AAU9IJZ6"/>
<dbReference type="EMBL" id="CAJZBQ010000014">
    <property type="protein sequence ID" value="CAG9315814.1"/>
    <property type="molecule type" value="Genomic_DNA"/>
</dbReference>
<evidence type="ECO:0000313" key="6">
    <source>
        <dbReference type="Proteomes" id="UP001162131"/>
    </source>
</evidence>
<dbReference type="PANTHER" id="PTHR23236">
    <property type="entry name" value="EUKARYOTIC TRANSLATION INITIATION FACTOR 4B/4H"/>
    <property type="match status" value="1"/>
</dbReference>
<comment type="caution">
    <text evidence="5">The sequence shown here is derived from an EMBL/GenBank/DDBJ whole genome shotgun (WGS) entry which is preliminary data.</text>
</comment>
<keyword evidence="1" id="KW-0677">Repeat</keyword>
<dbReference type="SMART" id="SM00360">
    <property type="entry name" value="RRM"/>
    <property type="match status" value="2"/>
</dbReference>
<evidence type="ECO:0000259" key="4">
    <source>
        <dbReference type="PROSITE" id="PS50102"/>
    </source>
</evidence>
<evidence type="ECO:0000313" key="5">
    <source>
        <dbReference type="EMBL" id="CAG9315814.1"/>
    </source>
</evidence>
<keyword evidence="6" id="KW-1185">Reference proteome</keyword>
<reference evidence="5" key="1">
    <citation type="submission" date="2021-09" db="EMBL/GenBank/DDBJ databases">
        <authorList>
            <consortium name="AG Swart"/>
            <person name="Singh M."/>
            <person name="Singh A."/>
            <person name="Seah K."/>
            <person name="Emmerich C."/>
        </authorList>
    </citation>
    <scope>NUCLEOTIDE SEQUENCE</scope>
    <source>
        <strain evidence="5">ATCC30299</strain>
    </source>
</reference>
<dbReference type="SUPFAM" id="SSF54928">
    <property type="entry name" value="RNA-binding domain, RBD"/>
    <property type="match status" value="2"/>
</dbReference>
<keyword evidence="2 3" id="KW-0694">RNA-binding</keyword>
<sequence>MFIKCFRRSLFKASNFRYLSISTRSLKDIISSRSSKAGPILDIDSFKFDTDDPRKLEPKSREIFIGNLDWNTTEAEVQNLLKGYGQITRIIMHKDDKGRMMGACFVQFSKETEALYCLSLNDKELNGRRLKVNLTCDEKVKDQWRNFKIDKTKRTIFINDVIQSYILSKELEQSLEQFGKLIKMTYPTSSGGVTLGYAFAEFETYQQAEKALKQGKVTIRGKDLKIQKTFKDMTNRQLEMDMGKIKT</sequence>
<dbReference type="CDD" id="cd00590">
    <property type="entry name" value="RRM_SF"/>
    <property type="match status" value="2"/>
</dbReference>
<dbReference type="InterPro" id="IPR000504">
    <property type="entry name" value="RRM_dom"/>
</dbReference>
<dbReference type="Gene3D" id="3.30.70.330">
    <property type="match status" value="2"/>
</dbReference>
<evidence type="ECO:0000256" key="1">
    <source>
        <dbReference type="ARBA" id="ARBA00022737"/>
    </source>
</evidence>
<name>A0AAU9IJZ6_9CILI</name>
<feature type="domain" description="RRM" evidence="4">
    <location>
        <begin position="61"/>
        <end position="137"/>
    </location>
</feature>
<dbReference type="GO" id="GO:0003723">
    <property type="term" value="F:RNA binding"/>
    <property type="evidence" value="ECO:0007669"/>
    <property type="project" value="UniProtKB-UniRule"/>
</dbReference>
<evidence type="ECO:0000256" key="3">
    <source>
        <dbReference type="PROSITE-ProRule" id="PRU00176"/>
    </source>
</evidence>
<dbReference type="PROSITE" id="PS50102">
    <property type="entry name" value="RRM"/>
    <property type="match status" value="2"/>
</dbReference>
<dbReference type="Pfam" id="PF00076">
    <property type="entry name" value="RRM_1"/>
    <property type="match status" value="2"/>
</dbReference>